<proteinExistence type="predicted"/>
<gene>
    <name evidence="1" type="ORF">SAMN05421638_2211</name>
</gene>
<name>A0A1I3NPU4_9FLAO</name>
<organism evidence="1 2">
    <name type="scientific">Kaistella treverensis</name>
    <dbReference type="NCBI Taxonomy" id="631455"/>
    <lineage>
        <taxon>Bacteria</taxon>
        <taxon>Pseudomonadati</taxon>
        <taxon>Bacteroidota</taxon>
        <taxon>Flavobacteriia</taxon>
        <taxon>Flavobacteriales</taxon>
        <taxon>Weeksellaceae</taxon>
        <taxon>Chryseobacterium group</taxon>
        <taxon>Kaistella</taxon>
    </lineage>
</organism>
<evidence type="ECO:0000313" key="1">
    <source>
        <dbReference type="EMBL" id="SFJ11202.1"/>
    </source>
</evidence>
<reference evidence="2" key="1">
    <citation type="submission" date="2016-10" db="EMBL/GenBank/DDBJ databases">
        <authorList>
            <person name="Varghese N."/>
            <person name="Submissions S."/>
        </authorList>
    </citation>
    <scope>NUCLEOTIDE SEQUENCE [LARGE SCALE GENOMIC DNA]</scope>
    <source>
        <strain evidence="2">DSM 22251</strain>
    </source>
</reference>
<sequence length="31" mass="3408">MLMIDIRSGRNMTHNVSGLGDGGHFEAETFN</sequence>
<dbReference type="EMBL" id="FORQ01000004">
    <property type="protein sequence ID" value="SFJ11202.1"/>
    <property type="molecule type" value="Genomic_DNA"/>
</dbReference>
<dbReference type="Proteomes" id="UP000242560">
    <property type="component" value="Unassembled WGS sequence"/>
</dbReference>
<accession>A0A1I3NPU4</accession>
<keyword evidence="2" id="KW-1185">Reference proteome</keyword>
<dbReference type="AlphaFoldDB" id="A0A1I3NPU4"/>
<protein>
    <submittedName>
        <fullName evidence="1">Uncharacterized protein</fullName>
    </submittedName>
</protein>
<evidence type="ECO:0000313" key="2">
    <source>
        <dbReference type="Proteomes" id="UP000242560"/>
    </source>
</evidence>